<gene>
    <name evidence="1" type="ORF">COLO4_08749</name>
</gene>
<organism evidence="1 2">
    <name type="scientific">Corchorus olitorius</name>
    <dbReference type="NCBI Taxonomy" id="93759"/>
    <lineage>
        <taxon>Eukaryota</taxon>
        <taxon>Viridiplantae</taxon>
        <taxon>Streptophyta</taxon>
        <taxon>Embryophyta</taxon>
        <taxon>Tracheophyta</taxon>
        <taxon>Spermatophyta</taxon>
        <taxon>Magnoliopsida</taxon>
        <taxon>eudicotyledons</taxon>
        <taxon>Gunneridae</taxon>
        <taxon>Pentapetalae</taxon>
        <taxon>rosids</taxon>
        <taxon>malvids</taxon>
        <taxon>Malvales</taxon>
        <taxon>Malvaceae</taxon>
        <taxon>Grewioideae</taxon>
        <taxon>Apeibeae</taxon>
        <taxon>Corchorus</taxon>
    </lineage>
</organism>
<accession>A0A1R3KEW9</accession>
<sequence length="77" mass="8727">MNPEVVQGLGITCALIYGTFLVAKYDLLPLNPVESAYRDHNQRIRELELELSLRKGSKHACLECTECHGWGCRNKHS</sequence>
<keyword evidence="2" id="KW-1185">Reference proteome</keyword>
<dbReference type="Proteomes" id="UP000187203">
    <property type="component" value="Unassembled WGS sequence"/>
</dbReference>
<evidence type="ECO:0000313" key="1">
    <source>
        <dbReference type="EMBL" id="OMP05584.1"/>
    </source>
</evidence>
<dbReference type="EMBL" id="AWUE01013939">
    <property type="protein sequence ID" value="OMP05584.1"/>
    <property type="molecule type" value="Genomic_DNA"/>
</dbReference>
<dbReference type="AlphaFoldDB" id="A0A1R3KEW9"/>
<protein>
    <submittedName>
        <fullName evidence="1">Uncharacterized protein</fullName>
    </submittedName>
</protein>
<proteinExistence type="predicted"/>
<reference evidence="2" key="1">
    <citation type="submission" date="2013-09" db="EMBL/GenBank/DDBJ databases">
        <title>Corchorus olitorius genome sequencing.</title>
        <authorList>
            <person name="Alam M."/>
            <person name="Haque M.S."/>
            <person name="Islam M.S."/>
            <person name="Emdad E.M."/>
            <person name="Islam M.M."/>
            <person name="Ahmed B."/>
            <person name="Halim A."/>
            <person name="Hossen Q.M.M."/>
            <person name="Hossain M.Z."/>
            <person name="Ahmed R."/>
            <person name="Khan M.M."/>
            <person name="Islam R."/>
            <person name="Rashid M.M."/>
            <person name="Khan S.A."/>
            <person name="Rahman M.S."/>
            <person name="Alam M."/>
            <person name="Yahiya A.S."/>
            <person name="Khan M.S."/>
            <person name="Azam M.S."/>
            <person name="Haque T."/>
            <person name="Lashkar M.Z.H."/>
            <person name="Akhand A.I."/>
            <person name="Morshed G."/>
            <person name="Roy S."/>
            <person name="Uddin K.S."/>
            <person name="Rabeya T."/>
            <person name="Hossain A.S."/>
            <person name="Chowdhury A."/>
            <person name="Snigdha A.R."/>
            <person name="Mortoza M.S."/>
            <person name="Matin S.A."/>
            <person name="Hoque S.M.E."/>
            <person name="Islam M.K."/>
            <person name="Roy D.K."/>
            <person name="Haider R."/>
            <person name="Moosa M.M."/>
            <person name="Elias S.M."/>
            <person name="Hasan A.M."/>
            <person name="Jahan S."/>
            <person name="Shafiuddin M."/>
            <person name="Mahmood N."/>
            <person name="Shommy N.S."/>
        </authorList>
    </citation>
    <scope>NUCLEOTIDE SEQUENCE [LARGE SCALE GENOMIC DNA]</scope>
    <source>
        <strain evidence="2">cv. O-4</strain>
    </source>
</reference>
<evidence type="ECO:0000313" key="2">
    <source>
        <dbReference type="Proteomes" id="UP000187203"/>
    </source>
</evidence>
<comment type="caution">
    <text evidence="1">The sequence shown here is derived from an EMBL/GenBank/DDBJ whole genome shotgun (WGS) entry which is preliminary data.</text>
</comment>
<name>A0A1R3KEW9_9ROSI</name>